<sequence>MSTIVKYGMIEFKMEADSVGYAFNCPLCHQMFFCSGGLDHAKVTAREHLQQFHRVTPIPAETVTELDDDTPKVAIQHAPQA</sequence>
<reference evidence="1 2" key="1">
    <citation type="submission" date="2016-11" db="EMBL/GenBank/DDBJ databases">
        <authorList>
            <person name="Jaros S."/>
            <person name="Januszkiewicz K."/>
            <person name="Wedrychowicz H."/>
        </authorList>
    </citation>
    <scope>NUCLEOTIDE SEQUENCE [LARGE SCALE GENOMIC DNA]</scope>
    <source>
        <strain evidence="1 2">DSM 18772</strain>
    </source>
</reference>
<gene>
    <name evidence="1" type="ORF">SAMN02745181_3714</name>
</gene>
<dbReference type="OrthoDB" id="9905293at2"/>
<dbReference type="RefSeq" id="WP_143185253.1">
    <property type="nucleotide sequence ID" value="NZ_FQYR01000008.1"/>
</dbReference>
<protein>
    <submittedName>
        <fullName evidence="1">Uncharacterized protein</fullName>
    </submittedName>
</protein>
<organism evidence="1 2">
    <name type="scientific">Rubritalea squalenifaciens DSM 18772</name>
    <dbReference type="NCBI Taxonomy" id="1123071"/>
    <lineage>
        <taxon>Bacteria</taxon>
        <taxon>Pseudomonadati</taxon>
        <taxon>Verrucomicrobiota</taxon>
        <taxon>Verrucomicrobiia</taxon>
        <taxon>Verrucomicrobiales</taxon>
        <taxon>Rubritaleaceae</taxon>
        <taxon>Rubritalea</taxon>
    </lineage>
</organism>
<evidence type="ECO:0000313" key="1">
    <source>
        <dbReference type="EMBL" id="SHK37345.1"/>
    </source>
</evidence>
<dbReference type="Proteomes" id="UP000184510">
    <property type="component" value="Unassembled WGS sequence"/>
</dbReference>
<dbReference type="EMBL" id="FQYR01000008">
    <property type="protein sequence ID" value="SHK37345.1"/>
    <property type="molecule type" value="Genomic_DNA"/>
</dbReference>
<dbReference type="InParanoid" id="A0A1M6RXQ8"/>
<dbReference type="AlphaFoldDB" id="A0A1M6RXQ8"/>
<proteinExistence type="predicted"/>
<name>A0A1M6RXQ8_9BACT</name>
<keyword evidence="2" id="KW-1185">Reference proteome</keyword>
<accession>A0A1M6RXQ8</accession>
<evidence type="ECO:0000313" key="2">
    <source>
        <dbReference type="Proteomes" id="UP000184510"/>
    </source>
</evidence>